<dbReference type="Proteomes" id="UP000652567">
    <property type="component" value="Unassembled WGS sequence"/>
</dbReference>
<evidence type="ECO:0000313" key="1">
    <source>
        <dbReference type="EMBL" id="MBE8716810.1"/>
    </source>
</evidence>
<evidence type="ECO:0000313" key="2">
    <source>
        <dbReference type="Proteomes" id="UP000652567"/>
    </source>
</evidence>
<accession>A0A928V415</accession>
<protein>
    <submittedName>
        <fullName evidence="1">Uncharacterized protein</fullName>
    </submittedName>
</protein>
<name>A0A928V415_9GAMM</name>
<proteinExistence type="predicted"/>
<organism evidence="1 2">
    <name type="scientific">Cellvibrio polysaccharolyticus</name>
    <dbReference type="NCBI Taxonomy" id="2082724"/>
    <lineage>
        <taxon>Bacteria</taxon>
        <taxon>Pseudomonadati</taxon>
        <taxon>Pseudomonadota</taxon>
        <taxon>Gammaproteobacteria</taxon>
        <taxon>Cellvibrionales</taxon>
        <taxon>Cellvibrionaceae</taxon>
        <taxon>Cellvibrio</taxon>
    </lineage>
</organism>
<dbReference type="RefSeq" id="WP_193908167.1">
    <property type="nucleotide sequence ID" value="NZ_PRDL01000001.1"/>
</dbReference>
<reference evidence="1" key="1">
    <citation type="submission" date="2018-07" db="EMBL/GenBank/DDBJ databases">
        <title>Genome assembly of strain Ka43.</title>
        <authorList>
            <person name="Kukolya J."/>
            <person name="Nagy I."/>
            <person name="Horvath B."/>
            <person name="Toth A."/>
        </authorList>
    </citation>
    <scope>NUCLEOTIDE SEQUENCE</scope>
    <source>
        <strain evidence="1">KB43</strain>
    </source>
</reference>
<comment type="caution">
    <text evidence="1">The sequence shown here is derived from an EMBL/GenBank/DDBJ whole genome shotgun (WGS) entry which is preliminary data.</text>
</comment>
<keyword evidence="2" id="KW-1185">Reference proteome</keyword>
<dbReference type="EMBL" id="PRDL01000001">
    <property type="protein sequence ID" value="MBE8716810.1"/>
    <property type="molecule type" value="Genomic_DNA"/>
</dbReference>
<sequence length="81" mass="8487">MGLSNIHAAEFGSKSFLATSICDLNANTSNQQSGNDDEELTSSESHFLTTRSAAIIAGDYAFATYGAVATRPFARAPPSTL</sequence>
<dbReference type="AlphaFoldDB" id="A0A928V415"/>
<gene>
    <name evidence="1" type="ORF">C4F51_06355</name>
</gene>